<evidence type="ECO:0000313" key="1">
    <source>
        <dbReference type="EMBL" id="KAK9826863.1"/>
    </source>
</evidence>
<reference evidence="1 2" key="1">
    <citation type="journal article" date="2024" name="Nat. Commun.">
        <title>Phylogenomics reveals the evolutionary origins of lichenization in chlorophyte algae.</title>
        <authorList>
            <person name="Puginier C."/>
            <person name="Libourel C."/>
            <person name="Otte J."/>
            <person name="Skaloud P."/>
            <person name="Haon M."/>
            <person name="Grisel S."/>
            <person name="Petersen M."/>
            <person name="Berrin J.G."/>
            <person name="Delaux P.M."/>
            <person name="Dal Grande F."/>
            <person name="Keller J."/>
        </authorList>
    </citation>
    <scope>NUCLEOTIDE SEQUENCE [LARGE SCALE GENOMIC DNA]</scope>
    <source>
        <strain evidence="1 2">SAG 245.80</strain>
    </source>
</reference>
<dbReference type="AlphaFoldDB" id="A0AAW1QZB2"/>
<sequence length="71" mass="7560">MGTLLAAAHAHRGRSAATNTELARAAEKLALLCERGWPRALTSSGCSARCAAPGWLCLPPQSSAQRTWSRR</sequence>
<proteinExistence type="predicted"/>
<evidence type="ECO:0000313" key="2">
    <source>
        <dbReference type="Proteomes" id="UP001445335"/>
    </source>
</evidence>
<accession>A0AAW1QZB2</accession>
<name>A0AAW1QZB2_9CHLO</name>
<dbReference type="EMBL" id="JALJOU010000061">
    <property type="protein sequence ID" value="KAK9826863.1"/>
    <property type="molecule type" value="Genomic_DNA"/>
</dbReference>
<gene>
    <name evidence="1" type="ORF">WJX81_001402</name>
</gene>
<protein>
    <submittedName>
        <fullName evidence="1">Uncharacterized protein</fullName>
    </submittedName>
</protein>
<dbReference type="Proteomes" id="UP001445335">
    <property type="component" value="Unassembled WGS sequence"/>
</dbReference>
<organism evidence="1 2">
    <name type="scientific">Elliptochloris bilobata</name>
    <dbReference type="NCBI Taxonomy" id="381761"/>
    <lineage>
        <taxon>Eukaryota</taxon>
        <taxon>Viridiplantae</taxon>
        <taxon>Chlorophyta</taxon>
        <taxon>core chlorophytes</taxon>
        <taxon>Trebouxiophyceae</taxon>
        <taxon>Trebouxiophyceae incertae sedis</taxon>
        <taxon>Elliptochloris clade</taxon>
        <taxon>Elliptochloris</taxon>
    </lineage>
</organism>
<comment type="caution">
    <text evidence="1">The sequence shown here is derived from an EMBL/GenBank/DDBJ whole genome shotgun (WGS) entry which is preliminary data.</text>
</comment>
<keyword evidence="2" id="KW-1185">Reference proteome</keyword>